<dbReference type="Proteomes" id="UP000006867">
    <property type="component" value="Chromosome"/>
</dbReference>
<gene>
    <name evidence="2" type="ordered locus">BATR1942_05115</name>
</gene>
<reference evidence="2 3" key="1">
    <citation type="journal article" date="2011" name="Front. Microbiol.">
        <title>Genomic signatures of strain selection and enhancement in Bacillus atrophaeus var. globigii, a historical biowarfare simulant.</title>
        <authorList>
            <person name="Gibbons H.S."/>
            <person name="Broomall S.M."/>
            <person name="McNew L.A."/>
            <person name="Daligault H."/>
            <person name="Chapman C."/>
            <person name="Bruce D."/>
            <person name="Karavis M."/>
            <person name="Krepps M."/>
            <person name="McGregor P.A."/>
            <person name="Hong C."/>
            <person name="Park K.H."/>
            <person name="Akmal A."/>
            <person name="Feldman A."/>
            <person name="Lin J.S."/>
            <person name="Chang W.E."/>
            <person name="Higgs B.W."/>
            <person name="Demirev P."/>
            <person name="Lindquist J."/>
            <person name="Liem A."/>
            <person name="Fochler E."/>
            <person name="Read T.D."/>
            <person name="Tapia R."/>
            <person name="Johnson S."/>
            <person name="Bishop-Lilly K.A."/>
            <person name="Detter C."/>
            <person name="Han C."/>
            <person name="Sozhamannan S."/>
            <person name="Rosenzweig C.N."/>
            <person name="Skowronski E.W."/>
        </authorList>
    </citation>
    <scope>NUCLEOTIDE SEQUENCE [LARGE SCALE GENOMIC DNA]</scope>
    <source>
        <strain evidence="2 3">1942</strain>
    </source>
</reference>
<feature type="domain" description="N-acetyltransferase" evidence="1">
    <location>
        <begin position="1"/>
        <end position="152"/>
    </location>
</feature>
<name>A0ABM5LVY0_BACA1</name>
<accession>A0ABM5LVY0</accession>
<protein>
    <recommendedName>
        <fullName evidence="1">N-acetyltransferase domain-containing protein</fullName>
    </recommendedName>
</protein>
<evidence type="ECO:0000313" key="2">
    <source>
        <dbReference type="EMBL" id="ADP31977.1"/>
    </source>
</evidence>
<dbReference type="CDD" id="cd04301">
    <property type="entry name" value="NAT_SF"/>
    <property type="match status" value="1"/>
</dbReference>
<evidence type="ECO:0000313" key="3">
    <source>
        <dbReference type="Proteomes" id="UP000006867"/>
    </source>
</evidence>
<keyword evidence="3" id="KW-1185">Reference proteome</keyword>
<dbReference type="EMBL" id="CP002207">
    <property type="protein sequence ID" value="ADP31977.1"/>
    <property type="molecule type" value="Genomic_DNA"/>
</dbReference>
<proteinExistence type="predicted"/>
<dbReference type="SUPFAM" id="SSF55729">
    <property type="entry name" value="Acyl-CoA N-acyltransferases (Nat)"/>
    <property type="match status" value="1"/>
</dbReference>
<organism evidence="2 3">
    <name type="scientific">Bacillus atrophaeus (strain 1942)</name>
    <dbReference type="NCBI Taxonomy" id="720555"/>
    <lineage>
        <taxon>Bacteria</taxon>
        <taxon>Bacillati</taxon>
        <taxon>Bacillota</taxon>
        <taxon>Bacilli</taxon>
        <taxon>Bacillales</taxon>
        <taxon>Bacillaceae</taxon>
        <taxon>Bacillus</taxon>
    </lineage>
</organism>
<dbReference type="InterPro" id="IPR000182">
    <property type="entry name" value="GNAT_dom"/>
</dbReference>
<dbReference type="Pfam" id="PF00583">
    <property type="entry name" value="Acetyltransf_1"/>
    <property type="match status" value="1"/>
</dbReference>
<sequence>MLENRYFEQDDLSLLEKLAEAHPAWKEEELGEKKDAASYMLSYSMYNGSWLVWEKDGLPIAVSYHLEWAPSNGKPWLGTVLVDPAEEKKGYARTIIEQIGQTLNEKHKAVFAAVPINRNEWILFLSQCGFEQLKLEKDENGKQFIILVKPLAEADA</sequence>
<dbReference type="PROSITE" id="PS51186">
    <property type="entry name" value="GNAT"/>
    <property type="match status" value="1"/>
</dbReference>
<dbReference type="Gene3D" id="3.40.630.30">
    <property type="match status" value="1"/>
</dbReference>
<dbReference type="InterPro" id="IPR016181">
    <property type="entry name" value="Acyl_CoA_acyltransferase"/>
</dbReference>
<evidence type="ECO:0000259" key="1">
    <source>
        <dbReference type="PROSITE" id="PS51186"/>
    </source>
</evidence>